<dbReference type="RefSeq" id="XP_020915129.1">
    <property type="nucleotide sequence ID" value="XM_021059470.2"/>
</dbReference>
<name>A0A913Y5J4_EXADI</name>
<dbReference type="AlphaFoldDB" id="A0A913Y5J4"/>
<reference evidence="2" key="1">
    <citation type="submission" date="2022-11" db="UniProtKB">
        <authorList>
            <consortium name="EnsemblMetazoa"/>
        </authorList>
    </citation>
    <scope>IDENTIFICATION</scope>
</reference>
<evidence type="ECO:0000313" key="2">
    <source>
        <dbReference type="EnsemblMetazoa" id="XP_020915129.1"/>
    </source>
</evidence>
<dbReference type="EnsemblMetazoa" id="XM_021059470.2">
    <property type="protein sequence ID" value="XP_020915129.1"/>
    <property type="gene ID" value="LOC110252630"/>
</dbReference>
<accession>A0A913Y5J4</accession>
<feature type="compositionally biased region" description="Polar residues" evidence="1">
    <location>
        <begin position="27"/>
        <end position="43"/>
    </location>
</feature>
<dbReference type="Proteomes" id="UP000887567">
    <property type="component" value="Unplaced"/>
</dbReference>
<feature type="region of interest" description="Disordered" evidence="1">
    <location>
        <begin position="1"/>
        <end position="88"/>
    </location>
</feature>
<feature type="compositionally biased region" description="Polar residues" evidence="1">
    <location>
        <begin position="1"/>
        <end position="19"/>
    </location>
</feature>
<protein>
    <submittedName>
        <fullName evidence="2">Uncharacterized protein</fullName>
    </submittedName>
</protein>
<dbReference type="OrthoDB" id="6016293at2759"/>
<proteinExistence type="predicted"/>
<dbReference type="GeneID" id="110252630"/>
<feature type="compositionally biased region" description="Low complexity" evidence="1">
    <location>
        <begin position="47"/>
        <end position="69"/>
    </location>
</feature>
<keyword evidence="3" id="KW-1185">Reference proteome</keyword>
<evidence type="ECO:0000256" key="1">
    <source>
        <dbReference type="SAM" id="MobiDB-lite"/>
    </source>
</evidence>
<sequence>MEVQRQQSPSSGSTWQVQSVRGVKQGQWEQTHTSEITGDQGQKITRHSYQAQHSSSSHQQSFYHSSQNSGAIQFRTHETEPNFPALMQKDGKWEVRRVSVDDNTRYAPQTSMEVQPLERKVTLGATDKNAPQRKELMKEFKQKAQTKTYEDVLEDGTHVKRIIQTSGGTTYDEPGSQTRVHSVREHVVMSKRY</sequence>
<evidence type="ECO:0000313" key="3">
    <source>
        <dbReference type="Proteomes" id="UP000887567"/>
    </source>
</evidence>
<dbReference type="KEGG" id="epa:110252630"/>
<organism evidence="2 3">
    <name type="scientific">Exaiptasia diaphana</name>
    <name type="common">Tropical sea anemone</name>
    <name type="synonym">Aiptasia pulchella</name>
    <dbReference type="NCBI Taxonomy" id="2652724"/>
    <lineage>
        <taxon>Eukaryota</taxon>
        <taxon>Metazoa</taxon>
        <taxon>Cnidaria</taxon>
        <taxon>Anthozoa</taxon>
        <taxon>Hexacorallia</taxon>
        <taxon>Actiniaria</taxon>
        <taxon>Aiptasiidae</taxon>
        <taxon>Exaiptasia</taxon>
    </lineage>
</organism>